<reference evidence="2 3" key="1">
    <citation type="journal article" date="2016" name="Genome Announc.">
        <title>First Complete Genome Sequence of a Subdivision 6 Acidobacterium Strain.</title>
        <authorList>
            <person name="Huang S."/>
            <person name="Vieira S."/>
            <person name="Bunk B."/>
            <person name="Riedel T."/>
            <person name="Sproer C."/>
            <person name="Overmann J."/>
        </authorList>
    </citation>
    <scope>NUCLEOTIDE SEQUENCE [LARGE SCALE GENOMIC DNA]</scope>
    <source>
        <strain evidence="3">DSM 100886 HEG_-6_39</strain>
    </source>
</reference>
<sequence>MIAGLRRWLSRLLNGVRPSRLEADLAREIDAHLALLEDEFGRRGLAPEEARRSARLALGGIDRTKEMHRDARAIRWLSDALSDIRYAARHVRHRPGFALIAIATLALGIGANTAMFTLVHRVLLDSLPVKAPDALVEVGCVDANKPDDFSCETSYPGFLMFRDGNDLLSGLFAFAPLPDLNVVHEDHAELATALLATGDMYDILGVAPAHGRLLTAADDAQGAPITVVLSHAYWHDASTATCASSVNRSDSTHRRGSSWVSRQPGSAASRWAGLLTSRWRWALAHRRLRAERVSPTAVIGGYE</sequence>
<keyword evidence="1" id="KW-1133">Transmembrane helix</keyword>
<keyword evidence="1" id="KW-0812">Transmembrane</keyword>
<proteinExistence type="predicted"/>
<feature type="transmembrane region" description="Helical" evidence="1">
    <location>
        <begin position="97"/>
        <end position="119"/>
    </location>
</feature>
<dbReference type="EMBL" id="CP015136">
    <property type="protein sequence ID" value="AMY11997.1"/>
    <property type="molecule type" value="Genomic_DNA"/>
</dbReference>
<keyword evidence="3" id="KW-1185">Reference proteome</keyword>
<evidence type="ECO:0000256" key="1">
    <source>
        <dbReference type="SAM" id="Phobius"/>
    </source>
</evidence>
<evidence type="ECO:0000313" key="3">
    <source>
        <dbReference type="Proteomes" id="UP000076079"/>
    </source>
</evidence>
<dbReference type="KEGG" id="abac:LuPra_05269"/>
<gene>
    <name evidence="2" type="ORF">LuPra_05269</name>
</gene>
<organism evidence="2 3">
    <name type="scientific">Luteitalea pratensis</name>
    <dbReference type="NCBI Taxonomy" id="1855912"/>
    <lineage>
        <taxon>Bacteria</taxon>
        <taxon>Pseudomonadati</taxon>
        <taxon>Acidobacteriota</taxon>
        <taxon>Vicinamibacteria</taxon>
        <taxon>Vicinamibacterales</taxon>
        <taxon>Vicinamibacteraceae</taxon>
        <taxon>Luteitalea</taxon>
    </lineage>
</organism>
<dbReference type="RefSeq" id="WP_110173490.1">
    <property type="nucleotide sequence ID" value="NZ_CP015136.1"/>
</dbReference>
<dbReference type="STRING" id="1855912.LuPra_05269"/>
<keyword evidence="1" id="KW-0472">Membrane</keyword>
<dbReference type="InterPro" id="IPR047928">
    <property type="entry name" value="Perm_prefix_1"/>
</dbReference>
<dbReference type="NCBIfam" id="NF038403">
    <property type="entry name" value="perm_prefix_1"/>
    <property type="match status" value="1"/>
</dbReference>
<dbReference type="OrthoDB" id="9770036at2"/>
<dbReference type="Proteomes" id="UP000076079">
    <property type="component" value="Chromosome"/>
</dbReference>
<dbReference type="AlphaFoldDB" id="A0A143PTE2"/>
<reference evidence="3" key="2">
    <citation type="submission" date="2016-04" db="EMBL/GenBank/DDBJ databases">
        <title>First Complete Genome Sequence of a Subdivision 6 Acidobacterium.</title>
        <authorList>
            <person name="Huang S."/>
            <person name="Vieira S."/>
            <person name="Bunk B."/>
            <person name="Riedel T."/>
            <person name="Sproeer C."/>
            <person name="Overmann J."/>
        </authorList>
    </citation>
    <scope>NUCLEOTIDE SEQUENCE [LARGE SCALE GENOMIC DNA]</scope>
    <source>
        <strain evidence="3">DSM 100886 HEG_-6_39</strain>
    </source>
</reference>
<protein>
    <submittedName>
        <fullName evidence="2">Acidobacterial duplicated orphan permease</fullName>
    </submittedName>
</protein>
<name>A0A143PTE2_LUTPR</name>
<accession>A0A143PTE2</accession>
<evidence type="ECO:0000313" key="2">
    <source>
        <dbReference type="EMBL" id="AMY11997.1"/>
    </source>
</evidence>